<organism evidence="4 5">
    <name type="scientific">Candidatus Acidulodesulfobacterium acidiphilum</name>
    <dbReference type="NCBI Taxonomy" id="2597224"/>
    <lineage>
        <taxon>Bacteria</taxon>
        <taxon>Deltaproteobacteria</taxon>
        <taxon>Candidatus Acidulodesulfobacterales</taxon>
        <taxon>Candidatus Acidulodesulfobacterium</taxon>
    </lineage>
</organism>
<dbReference type="Proteomes" id="UP000322454">
    <property type="component" value="Unassembled WGS sequence"/>
</dbReference>
<dbReference type="InterPro" id="IPR028098">
    <property type="entry name" value="Glyco_trans_4-like_N"/>
</dbReference>
<dbReference type="EMBL" id="SHMQ01000015">
    <property type="protein sequence ID" value="RZV38743.1"/>
    <property type="molecule type" value="Genomic_DNA"/>
</dbReference>
<dbReference type="CDD" id="cd03801">
    <property type="entry name" value="GT4_PimA-like"/>
    <property type="match status" value="1"/>
</dbReference>
<dbReference type="SUPFAM" id="SSF53756">
    <property type="entry name" value="UDP-Glycosyltransferase/glycogen phosphorylase"/>
    <property type="match status" value="3"/>
</dbReference>
<feature type="domain" description="Glycosyl transferase family 1" evidence="2">
    <location>
        <begin position="1070"/>
        <end position="1223"/>
    </location>
</feature>
<sequence>MRIVLDLQACQTESRFRGMGRYSMSLAKAIAKNAGGHEIWLFLNGLFPDTIPYIRHSFEGLIPKERIFVFSALGPVAEIDPQNEWRTRAAELVREYALSQIKPDIVHINSLFEGYGDDAVTSIGAFDSTIPSAVTLYDLIPYVDPENSLPNEQIKKWYYRKIQSFIKANIFLAISEYSKKEAVGNLGIAEENIINISAAIDENFKPLKYSEEQKSSILSRYNIKKSFIMYSPGGFEERKNIKKLIEAYSLLSNSIKKDYQLVITGKIHEETESNLLTHAKKFNINKSELIFTGYLENDDLITMYNLCKLFVCPSLHEGFGLPPLEAMACGAPTIGSNRTSIPEVIGRQDALFDPFSAKSISDKISEVLTNEGFFNSLKEHSLKQANKFSWDKSAKKAFDAFEMLNKSYKGAVSISTSNSRALYRPRLAFLSPLPPEKSGISNYSKELLPKLALYYDITIIVDQPKVEDILLNANFPINDVLWFEANIKKFDRILFQFGNSPFHKHMFSLLKKYSGVVVLHDFYLSSVANWMENSGYAPWFYRQSLYYSHGYNALIFLKENGVGKTKFTFPVNKEVLDNSIGVIVHSQYSIEKAKEYYVSSLDYKFSYIPQLRSLAKKTDYKDIIDTRNMIGFDKDDFLICSFGFLDETKLNHRLLKSFLNSSLSKDKNCHLIFVGENHDGDYGKNISEMIKNSGLEGNIKITGFVNENIYCQYLSICDIAVQLRNLTRGETSRAVLDVLAFGLPLIINAHGQMAEYPENILIKLPDEFDDDSLIKALEKLKDEPKLRNNLGHLARKYIIEKHSPKKITNDYFNAIENFYLNSENTKYKNLINSLSNIDTNVKPANADIISISEAIANGSFKTSKRQLFIDISNLTKLDLKTGIERVTRALMLELLKNPPKNFRVEPVYFDGHNYRYARKFTFNFLNIEQCEFNDSIIEPNRNDIFLNLELNVEYLEEKKKILRLYNYYGINIYYTVYDLLPVRHPEWFPPDSDKLFKNWLKMVHEVSSGLLSISKSTTDDLIKWLKENNCNRIEPMIFGYFHLGADITNSSPTIGISKDNKFLLDKLHAELSFLMVGTIEPRKGYLQVLEAFSLLWQKNININLIIVGKEGWKDLPINQKRTIPLILSIIKEHKELNKHLFWLECISDEYLEKVYEASTCLIAASEGEGFGLPLIEAALHKLPIIARDIPVFREVAGNYAFYFEGANSEDLAKAIKDWLNLYKEGMHPKSDNMPWLTWKQSAEQLMDVIFNNNIFKKHNKTLSTNIKIKANTNALNYIKSWII</sequence>
<proteinExistence type="predicted"/>
<comment type="caution">
    <text evidence="4">The sequence shown here is derived from an EMBL/GenBank/DDBJ whole genome shotgun (WGS) entry which is preliminary data.</text>
</comment>
<evidence type="ECO:0000313" key="4">
    <source>
        <dbReference type="EMBL" id="RZV38743.1"/>
    </source>
</evidence>
<dbReference type="InterPro" id="IPR001296">
    <property type="entry name" value="Glyco_trans_1"/>
</dbReference>
<evidence type="ECO:0000259" key="2">
    <source>
        <dbReference type="Pfam" id="PF00534"/>
    </source>
</evidence>
<name>A0A520XC02_9DELT</name>
<keyword evidence="1" id="KW-0808">Transferase</keyword>
<protein>
    <submittedName>
        <fullName evidence="4">Glycosyltransferase</fullName>
    </submittedName>
</protein>
<dbReference type="Pfam" id="PF00534">
    <property type="entry name" value="Glycos_transf_1"/>
    <property type="match status" value="3"/>
</dbReference>
<dbReference type="CDD" id="cd03809">
    <property type="entry name" value="GT4_MtfB-like"/>
    <property type="match status" value="2"/>
</dbReference>
<dbReference type="GO" id="GO:0009103">
    <property type="term" value="P:lipopolysaccharide biosynthetic process"/>
    <property type="evidence" value="ECO:0007669"/>
    <property type="project" value="TreeGrafter"/>
</dbReference>
<dbReference type="GO" id="GO:0016757">
    <property type="term" value="F:glycosyltransferase activity"/>
    <property type="evidence" value="ECO:0007669"/>
    <property type="project" value="InterPro"/>
</dbReference>
<evidence type="ECO:0000259" key="3">
    <source>
        <dbReference type="Pfam" id="PF13439"/>
    </source>
</evidence>
<evidence type="ECO:0000256" key="1">
    <source>
        <dbReference type="ARBA" id="ARBA00022679"/>
    </source>
</evidence>
<accession>A0A520XC02</accession>
<feature type="domain" description="Glycosyl transferase family 1" evidence="2">
    <location>
        <begin position="223"/>
        <end position="379"/>
    </location>
</feature>
<dbReference type="Pfam" id="PF13439">
    <property type="entry name" value="Glyco_transf_4"/>
    <property type="match status" value="1"/>
</dbReference>
<reference evidence="4 5" key="1">
    <citation type="submission" date="2019-01" db="EMBL/GenBank/DDBJ databases">
        <title>Insights into ecological role of a new deltaproteobacterial order Candidatus Sinidesulfobacterales (Sva0485) by metagenomics and metatranscriptomics.</title>
        <authorList>
            <person name="Tan S."/>
            <person name="Liu J."/>
            <person name="Fang Y."/>
            <person name="Hedlund B."/>
            <person name="Lian Z.-H."/>
            <person name="Huang L.-Y."/>
            <person name="Li J.-T."/>
            <person name="Huang L.-N."/>
            <person name="Li W.-J."/>
            <person name="Jiang H.-C."/>
            <person name="Dong H.-L."/>
            <person name="Shu W.-S."/>
        </authorList>
    </citation>
    <scope>NUCLEOTIDE SEQUENCE [LARGE SCALE GENOMIC DNA]</scope>
    <source>
        <strain evidence="4">AP4</strain>
    </source>
</reference>
<feature type="domain" description="Glycosyl transferase family 1" evidence="2">
    <location>
        <begin position="626"/>
        <end position="796"/>
    </location>
</feature>
<dbReference type="PANTHER" id="PTHR46401:SF2">
    <property type="entry name" value="GLYCOSYLTRANSFERASE WBBK-RELATED"/>
    <property type="match status" value="1"/>
</dbReference>
<evidence type="ECO:0000313" key="5">
    <source>
        <dbReference type="Proteomes" id="UP000322454"/>
    </source>
</evidence>
<dbReference type="Gene3D" id="3.40.50.2000">
    <property type="entry name" value="Glycogen Phosphorylase B"/>
    <property type="match status" value="4"/>
</dbReference>
<gene>
    <name evidence="4" type="ORF">EVJ48_06450</name>
</gene>
<feature type="domain" description="Glycosyltransferase subfamily 4-like N-terminal" evidence="3">
    <location>
        <begin position="17"/>
        <end position="202"/>
    </location>
</feature>
<dbReference type="PANTHER" id="PTHR46401">
    <property type="entry name" value="GLYCOSYLTRANSFERASE WBBK-RELATED"/>
    <property type="match status" value="1"/>
</dbReference>